<name>A0A8B4S3Q2_COMTE</name>
<feature type="region of interest" description="Disordered" evidence="1">
    <location>
        <begin position="23"/>
        <end position="53"/>
    </location>
</feature>
<gene>
    <name evidence="2" type="ORF">NCTC10698_03383</name>
</gene>
<evidence type="ECO:0000256" key="1">
    <source>
        <dbReference type="SAM" id="MobiDB-lite"/>
    </source>
</evidence>
<organism evidence="2 3">
    <name type="scientific">Comamonas testosteroni</name>
    <name type="common">Pseudomonas testosteroni</name>
    <dbReference type="NCBI Taxonomy" id="285"/>
    <lineage>
        <taxon>Bacteria</taxon>
        <taxon>Pseudomonadati</taxon>
        <taxon>Pseudomonadota</taxon>
        <taxon>Betaproteobacteria</taxon>
        <taxon>Burkholderiales</taxon>
        <taxon>Comamonadaceae</taxon>
        <taxon>Comamonas</taxon>
    </lineage>
</organism>
<protein>
    <submittedName>
        <fullName evidence="2">Uncharacterized protein</fullName>
    </submittedName>
</protein>
<dbReference type="Proteomes" id="UP000255070">
    <property type="component" value="Unassembled WGS sequence"/>
</dbReference>
<dbReference type="EMBL" id="UFXL01000001">
    <property type="protein sequence ID" value="SUY78467.1"/>
    <property type="molecule type" value="Genomic_DNA"/>
</dbReference>
<proteinExistence type="predicted"/>
<dbReference type="AlphaFoldDB" id="A0A8B4S3Q2"/>
<reference evidence="2 3" key="1">
    <citation type="submission" date="2018-06" db="EMBL/GenBank/DDBJ databases">
        <authorList>
            <consortium name="Pathogen Informatics"/>
            <person name="Doyle S."/>
        </authorList>
    </citation>
    <scope>NUCLEOTIDE SEQUENCE [LARGE SCALE GENOMIC DNA]</scope>
    <source>
        <strain evidence="2 3">NCTC10698</strain>
    </source>
</reference>
<keyword evidence="3" id="KW-1185">Reference proteome</keyword>
<dbReference type="GeneID" id="63998509"/>
<accession>A0A8B4S3Q2</accession>
<dbReference type="RefSeq" id="WP_236597818.1">
    <property type="nucleotide sequence ID" value="NZ_BBJZ01000002.1"/>
</dbReference>
<evidence type="ECO:0000313" key="2">
    <source>
        <dbReference type="EMBL" id="SUY78467.1"/>
    </source>
</evidence>
<sequence>MKKALVSMLALLGIHQHLSAEQRLADAPPQLSSSTPEPSEKYSDSAASGTRSWQSELMATQLMQQGAAQPGQ</sequence>
<evidence type="ECO:0000313" key="3">
    <source>
        <dbReference type="Proteomes" id="UP000255070"/>
    </source>
</evidence>
<comment type="caution">
    <text evidence="2">The sequence shown here is derived from an EMBL/GenBank/DDBJ whole genome shotgun (WGS) entry which is preliminary data.</text>
</comment>